<evidence type="ECO:0000256" key="1">
    <source>
        <dbReference type="ARBA" id="ARBA00022884"/>
    </source>
</evidence>
<keyword evidence="1 2" id="KW-0694">RNA-binding</keyword>
<dbReference type="InterPro" id="IPR035979">
    <property type="entry name" value="RBD_domain_sf"/>
</dbReference>
<feature type="compositionally biased region" description="Basic and acidic residues" evidence="3">
    <location>
        <begin position="61"/>
        <end position="78"/>
    </location>
</feature>
<dbReference type="SMART" id="SM00360">
    <property type="entry name" value="RRM"/>
    <property type="match status" value="2"/>
</dbReference>
<dbReference type="PANTHER" id="PTHR21245">
    <property type="entry name" value="HETEROGENEOUS NUCLEAR RIBONUCLEOPROTEIN"/>
    <property type="match status" value="1"/>
</dbReference>
<dbReference type="InterPro" id="IPR012677">
    <property type="entry name" value="Nucleotide-bd_a/b_plait_sf"/>
</dbReference>
<dbReference type="EMBL" id="CAJMWT010003105">
    <property type="protein sequence ID" value="CAE6463561.1"/>
    <property type="molecule type" value="Genomic_DNA"/>
</dbReference>
<protein>
    <recommendedName>
        <fullName evidence="4">RRM domain-containing protein</fullName>
    </recommendedName>
</protein>
<name>A0A8H3GSA0_9AGAM</name>
<feature type="domain" description="RRM" evidence="4">
    <location>
        <begin position="79"/>
        <end position="165"/>
    </location>
</feature>
<dbReference type="CDD" id="cd00590">
    <property type="entry name" value="RRM_SF"/>
    <property type="match status" value="1"/>
</dbReference>
<dbReference type="Proteomes" id="UP000663843">
    <property type="component" value="Unassembled WGS sequence"/>
</dbReference>
<dbReference type="Pfam" id="PF00076">
    <property type="entry name" value="RRM_1"/>
    <property type="match status" value="1"/>
</dbReference>
<dbReference type="SUPFAM" id="SSF54928">
    <property type="entry name" value="RNA-binding domain, RBD"/>
    <property type="match status" value="1"/>
</dbReference>
<proteinExistence type="predicted"/>
<dbReference type="Gene3D" id="3.30.70.330">
    <property type="match status" value="1"/>
</dbReference>
<dbReference type="PROSITE" id="PS50102">
    <property type="entry name" value="RRM"/>
    <property type="match status" value="1"/>
</dbReference>
<sequence>MLYAAGLRRCCTRSLVIGRGLAVRSMSQPLKSVSLQRNVILSAITRSIDSEPLRAFRPTRRSSDEDRLELDGRPDPKRASLHVANIPPDTTDEEFRQAFSIVPGIVSTDLVFNSGTMRDYKNTTNRGFGFLHFENERAATAALIHLQGSPIRIQGYATEVKRNRSRTHSRNGPSHVLNISGLPLDIQYLEVLDLLKEKCPNFKSLRFMAGEPDNFLGVAAVAFEDIQSAEQARESLFESALGGVLLREHNIAFGRSLYETQPTNTLMLLGTPTSTDAAYDFRRLLDTFSCIQRYKLIKDRMTNEFRGFTILNCGTVDNAWMMVEWFNREYPHYRVAFITSAYEYDQRHTTLNVLDGDSTLYAILEATPPFFRFPQISGPIEALDATGADRGLGSRQPPAPVTSTQGRDFTYIALPLPYIREQDVQVEKIYNRMQLAKTSPNISTTLDVNVGSPSTSSYSGDSTLLTPLTPPEIWVNEVYPNSSIAASWNTTEPISLVSPFSAPSQALSPCNPIDASLIPLDLVRSTGLPSVYDPFAATDLVSQETWYELDEDEDEYNREPEDVQTVICTDLALDKNARENTLPFVLHCYSQWVITRIFEPLTIAQAVRNQVIQQFTSENTRYRSILIANVMIMFAKNLAIDDTRKAVLTHLVTEARDAGSRFIATPVSFVPSLDRQKAMRTLDSIFEILTLQTHTQPTADCIRTLDYAAPVFRRALNLRHFACVDVIQSVTTGRPTYFQYEVPFSLELCERMYKIQDDHGSQWLYGLPDQFILLLAWINSMRETSGPNNNLEAVAWIENNLPKIKIATSESGDPLLRIGRMVVLECWRFAVLVYMYMVLCKASAYDPRVIRAQKCFMRLVRGVKPGRIPDAFLINPMTVVGVATIEQRDRDTLRKRILGVHECSESGTAVSEVVLELEDVWLRTENEGRAAVWPDWREAVLRVTGR</sequence>
<evidence type="ECO:0000313" key="6">
    <source>
        <dbReference type="Proteomes" id="UP000663843"/>
    </source>
</evidence>
<evidence type="ECO:0000256" key="2">
    <source>
        <dbReference type="PROSITE-ProRule" id="PRU00176"/>
    </source>
</evidence>
<gene>
    <name evidence="5" type="ORF">RDB_LOCUS98841</name>
</gene>
<feature type="region of interest" description="Disordered" evidence="3">
    <location>
        <begin position="58"/>
        <end position="82"/>
    </location>
</feature>
<dbReference type="GO" id="GO:0003723">
    <property type="term" value="F:RNA binding"/>
    <property type="evidence" value="ECO:0007669"/>
    <property type="project" value="UniProtKB-UniRule"/>
</dbReference>
<dbReference type="InterPro" id="IPR021858">
    <property type="entry name" value="Fun_TF"/>
</dbReference>
<evidence type="ECO:0000256" key="3">
    <source>
        <dbReference type="SAM" id="MobiDB-lite"/>
    </source>
</evidence>
<evidence type="ECO:0000259" key="4">
    <source>
        <dbReference type="PROSITE" id="PS50102"/>
    </source>
</evidence>
<organism evidence="5 6">
    <name type="scientific">Rhizoctonia solani</name>
    <dbReference type="NCBI Taxonomy" id="456999"/>
    <lineage>
        <taxon>Eukaryota</taxon>
        <taxon>Fungi</taxon>
        <taxon>Dikarya</taxon>
        <taxon>Basidiomycota</taxon>
        <taxon>Agaricomycotina</taxon>
        <taxon>Agaricomycetes</taxon>
        <taxon>Cantharellales</taxon>
        <taxon>Ceratobasidiaceae</taxon>
        <taxon>Rhizoctonia</taxon>
    </lineage>
</organism>
<dbReference type="InterPro" id="IPR000504">
    <property type="entry name" value="RRM_dom"/>
</dbReference>
<accession>A0A8H3GSA0</accession>
<dbReference type="Pfam" id="PF11951">
    <property type="entry name" value="Fungal_trans_2"/>
    <property type="match status" value="1"/>
</dbReference>
<dbReference type="AlphaFoldDB" id="A0A8H3GSA0"/>
<evidence type="ECO:0000313" key="5">
    <source>
        <dbReference type="EMBL" id="CAE6463561.1"/>
    </source>
</evidence>
<comment type="caution">
    <text evidence="5">The sequence shown here is derived from an EMBL/GenBank/DDBJ whole genome shotgun (WGS) entry which is preliminary data.</text>
</comment>
<reference evidence="5" key="1">
    <citation type="submission" date="2021-01" db="EMBL/GenBank/DDBJ databases">
        <authorList>
            <person name="Kaushik A."/>
        </authorList>
    </citation>
    <scope>NUCLEOTIDE SEQUENCE</scope>
    <source>
        <strain evidence="5">AG2-2IIIB</strain>
    </source>
</reference>